<accession>A0A3Q9IMT0</accession>
<dbReference type="OrthoDB" id="769412at2"/>
<dbReference type="GO" id="GO:0003677">
    <property type="term" value="F:DNA binding"/>
    <property type="evidence" value="ECO:0007669"/>
    <property type="project" value="UniProtKB-KW"/>
</dbReference>
<keyword evidence="2" id="KW-0238">DNA-binding</keyword>
<proteinExistence type="predicted"/>
<organism evidence="2 3">
    <name type="scientific">Butyricimonas faecalis</name>
    <dbReference type="NCBI Taxonomy" id="2093856"/>
    <lineage>
        <taxon>Bacteria</taxon>
        <taxon>Pseudomonadati</taxon>
        <taxon>Bacteroidota</taxon>
        <taxon>Bacteroidia</taxon>
        <taxon>Bacteroidales</taxon>
        <taxon>Odoribacteraceae</taxon>
        <taxon>Butyricimonas</taxon>
    </lineage>
</organism>
<evidence type="ECO:0000259" key="1">
    <source>
        <dbReference type="Pfam" id="PF12728"/>
    </source>
</evidence>
<keyword evidence="3" id="KW-1185">Reference proteome</keyword>
<dbReference type="InterPro" id="IPR009061">
    <property type="entry name" value="DNA-bd_dom_put_sf"/>
</dbReference>
<feature type="domain" description="Helix-turn-helix" evidence="1">
    <location>
        <begin position="42"/>
        <end position="90"/>
    </location>
</feature>
<name>A0A3Q9IMT0_9BACT</name>
<dbReference type="EMBL" id="CP032819">
    <property type="protein sequence ID" value="AZS29171.1"/>
    <property type="molecule type" value="Genomic_DNA"/>
</dbReference>
<evidence type="ECO:0000313" key="2">
    <source>
        <dbReference type="EMBL" id="AZS29171.1"/>
    </source>
</evidence>
<dbReference type="AlphaFoldDB" id="A0A3Q9IMT0"/>
<dbReference type="SUPFAM" id="SSF46955">
    <property type="entry name" value="Putative DNA-binding domain"/>
    <property type="match status" value="1"/>
</dbReference>
<dbReference type="PANTHER" id="PTHR34585">
    <property type="match status" value="1"/>
</dbReference>
<dbReference type="Proteomes" id="UP000270673">
    <property type="component" value="Chromosome"/>
</dbReference>
<dbReference type="PANTHER" id="PTHR34585:SF22">
    <property type="entry name" value="HELIX-TURN-HELIX DOMAIN-CONTAINING PROTEIN"/>
    <property type="match status" value="1"/>
</dbReference>
<dbReference type="InterPro" id="IPR041657">
    <property type="entry name" value="HTH_17"/>
</dbReference>
<dbReference type="KEGG" id="buy:D8S85_06120"/>
<dbReference type="GeneID" id="93102868"/>
<sequence>MNELMTRESGQMAALFRMLEHALDHIELLAENYRPVLGGERYLTDREVAKLLKTCRRTLQEYRDAGRMSYIQLGGKILYRESDIERLLMEGYREAFRIGT</sequence>
<dbReference type="RefSeq" id="WP_004292750.1">
    <property type="nucleotide sequence ID" value="NZ_CP032819.1"/>
</dbReference>
<dbReference type="Pfam" id="PF12728">
    <property type="entry name" value="HTH_17"/>
    <property type="match status" value="1"/>
</dbReference>
<gene>
    <name evidence="2" type="ORF">D8S85_06120</name>
</gene>
<protein>
    <submittedName>
        <fullName evidence="2">DNA-binding protein</fullName>
    </submittedName>
</protein>
<reference evidence="2 3" key="1">
    <citation type="submission" date="2018-10" db="EMBL/GenBank/DDBJ databases">
        <title>Butyricimonas faecalis sp. nov., isolated from human faeces and emended description of the genus Butyricimonas.</title>
        <authorList>
            <person name="Le Roy T."/>
            <person name="Van der Smissen P."/>
            <person name="Paquot A."/>
            <person name="Delzenne N."/>
            <person name="Muccioli G."/>
            <person name="Collet J.-F."/>
            <person name="Cani P.D."/>
        </authorList>
    </citation>
    <scope>NUCLEOTIDE SEQUENCE [LARGE SCALE GENOMIC DNA]</scope>
    <source>
        <strain evidence="2 3">H184</strain>
    </source>
</reference>
<evidence type="ECO:0000313" key="3">
    <source>
        <dbReference type="Proteomes" id="UP000270673"/>
    </source>
</evidence>